<evidence type="ECO:0000313" key="2">
    <source>
        <dbReference type="EMBL" id="ACD54671.1"/>
    </source>
</evidence>
<dbReference type="InterPro" id="IPR006571">
    <property type="entry name" value="TLDc_dom"/>
</dbReference>
<feature type="domain" description="TLDc" evidence="1">
    <location>
        <begin position="23"/>
        <end position="196"/>
    </location>
</feature>
<dbReference type="PROSITE" id="PS51886">
    <property type="entry name" value="TLDC"/>
    <property type="match status" value="1"/>
</dbReference>
<dbReference type="EMBL" id="EU643477">
    <property type="protein sequence ID" value="ACD54671.1"/>
    <property type="molecule type" value="Genomic_DNA"/>
</dbReference>
<evidence type="ECO:0000259" key="1">
    <source>
        <dbReference type="PROSITE" id="PS51886"/>
    </source>
</evidence>
<dbReference type="AlphaFoldDB" id="B3G4C3"/>
<name>B3G4C3_ADIVA</name>
<protein>
    <submittedName>
        <fullName evidence="2">B-box zinc finger family-like protein</fullName>
    </submittedName>
</protein>
<proteinExistence type="predicted"/>
<reference evidence="2" key="1">
    <citation type="journal article" date="2008" name="Science">
        <title>Massive horizontal gene transfer in bdelloid rotifers.</title>
        <authorList>
            <person name="Gladyshev E.A."/>
            <person name="Meselson M.S."/>
            <person name="Arkhipova I.R."/>
        </authorList>
    </citation>
    <scope>NUCLEOTIDE SEQUENCE</scope>
</reference>
<sequence length="196" mass="22370">MTSSYTEMKENVEVKDMTRSVEKFVGDTLMTDEQKFILNYFYGRHHQYWKLIYKTTRDGSDSISFHRLCDNQGPTMTLIQSTTNCLFGDYASKCWQSSSSFVDASESFLYLLTNANGNLPTKFPYNNDRKALYNFGSYGPIFGGEADLYISGRSNICLCSYCSLGVSYVNSFHLGVNTFTGSQYFQTNEIEIFKLS</sequence>
<dbReference type="Pfam" id="PF07534">
    <property type="entry name" value="TLD"/>
    <property type="match status" value="1"/>
</dbReference>
<accession>B3G4C3</accession>
<dbReference type="SMART" id="SM00584">
    <property type="entry name" value="TLDc"/>
    <property type="match status" value="1"/>
</dbReference>
<organism evidence="2">
    <name type="scientific">Adineta vaga</name>
    <name type="common">Rotifer</name>
    <name type="synonym">Callidina vaga</name>
    <dbReference type="NCBI Taxonomy" id="104782"/>
    <lineage>
        <taxon>Eukaryota</taxon>
        <taxon>Metazoa</taxon>
        <taxon>Spiralia</taxon>
        <taxon>Gnathifera</taxon>
        <taxon>Rotifera</taxon>
        <taxon>Eurotatoria</taxon>
        <taxon>Bdelloidea</taxon>
        <taxon>Adinetida</taxon>
        <taxon>Adinetidae</taxon>
        <taxon>Adineta</taxon>
    </lineage>
</organism>